<comment type="similarity">
    <text evidence="1">Belongs to the PheA/TfdB FAD monooxygenase family.</text>
</comment>
<dbReference type="Pfam" id="PF01494">
    <property type="entry name" value="FAD_binding_3"/>
    <property type="match status" value="1"/>
</dbReference>
<dbReference type="InterPro" id="IPR036188">
    <property type="entry name" value="FAD/NAD-bd_sf"/>
</dbReference>
<dbReference type="Gene3D" id="3.40.30.20">
    <property type="match status" value="1"/>
</dbReference>
<comment type="caution">
    <text evidence="8">The sequence shown here is derived from an EMBL/GenBank/DDBJ whole genome shotgun (WGS) entry which is preliminary data.</text>
</comment>
<dbReference type="EMBL" id="JAPUFD010000003">
    <property type="protein sequence ID" value="MDI1486470.1"/>
    <property type="molecule type" value="Genomic_DNA"/>
</dbReference>
<dbReference type="CDD" id="cd02979">
    <property type="entry name" value="PHOX_C"/>
    <property type="match status" value="1"/>
</dbReference>
<evidence type="ECO:0000313" key="9">
    <source>
        <dbReference type="Proteomes" id="UP001161017"/>
    </source>
</evidence>
<dbReference type="InterPro" id="IPR002938">
    <property type="entry name" value="FAD-bd"/>
</dbReference>
<keyword evidence="3" id="KW-0274">FAD</keyword>
<organism evidence="8 9">
    <name type="scientific">Ramalina farinacea</name>
    <dbReference type="NCBI Taxonomy" id="258253"/>
    <lineage>
        <taxon>Eukaryota</taxon>
        <taxon>Fungi</taxon>
        <taxon>Dikarya</taxon>
        <taxon>Ascomycota</taxon>
        <taxon>Pezizomycotina</taxon>
        <taxon>Lecanoromycetes</taxon>
        <taxon>OSLEUM clade</taxon>
        <taxon>Lecanoromycetidae</taxon>
        <taxon>Lecanorales</taxon>
        <taxon>Lecanorineae</taxon>
        <taxon>Ramalinaceae</taxon>
        <taxon>Ramalina</taxon>
    </lineage>
</organism>
<dbReference type="SUPFAM" id="SSF51905">
    <property type="entry name" value="FAD/NAD(P)-binding domain"/>
    <property type="match status" value="1"/>
</dbReference>
<dbReference type="Proteomes" id="UP001161017">
    <property type="component" value="Unassembled WGS sequence"/>
</dbReference>
<evidence type="ECO:0000256" key="3">
    <source>
        <dbReference type="ARBA" id="ARBA00022827"/>
    </source>
</evidence>
<dbReference type="InterPro" id="IPR050641">
    <property type="entry name" value="RIFMO-like"/>
</dbReference>
<evidence type="ECO:0000256" key="5">
    <source>
        <dbReference type="SAM" id="Phobius"/>
    </source>
</evidence>
<dbReference type="SUPFAM" id="SSF52833">
    <property type="entry name" value="Thioredoxin-like"/>
    <property type="match status" value="1"/>
</dbReference>
<dbReference type="InterPro" id="IPR012941">
    <property type="entry name" value="Phe_hydrox_C_dim_dom"/>
</dbReference>
<dbReference type="PANTHER" id="PTHR43004:SF7">
    <property type="entry name" value="P-HYDROXYBENZOATE-M-HYDROXYLASE"/>
    <property type="match status" value="1"/>
</dbReference>
<evidence type="ECO:0000259" key="7">
    <source>
        <dbReference type="Pfam" id="PF07976"/>
    </source>
</evidence>
<gene>
    <name evidence="8" type="ORF">OHK93_005699</name>
</gene>
<dbReference type="AlphaFoldDB" id="A0AA43QLF5"/>
<feature type="domain" description="FAD-binding" evidence="6">
    <location>
        <begin position="8"/>
        <end position="366"/>
    </location>
</feature>
<feature type="transmembrane region" description="Helical" evidence="5">
    <location>
        <begin position="12"/>
        <end position="31"/>
    </location>
</feature>
<keyword evidence="5" id="KW-1133">Transmembrane helix</keyword>
<dbReference type="GO" id="GO:0016709">
    <property type="term" value="F:oxidoreductase activity, acting on paired donors, with incorporation or reduction of molecular oxygen, NAD(P)H as one donor, and incorporation of one atom of oxygen"/>
    <property type="evidence" value="ECO:0007669"/>
    <property type="project" value="UniProtKB-ARBA"/>
</dbReference>
<keyword evidence="9" id="KW-1185">Reference proteome</keyword>
<dbReference type="GO" id="GO:0071949">
    <property type="term" value="F:FAD binding"/>
    <property type="evidence" value="ECO:0007669"/>
    <property type="project" value="InterPro"/>
</dbReference>
<sequence length="635" mass="71357">MPTNIERCDAVIVGAGPAGLLLAVCLVRFGYSIRIIDKRETRTLTGRADGLQPRSLELLRNMGLKRQIMAHEPAKVYEVAFWNPSSQGQGIHRTGHGKACPPSIDARYPFTTLLHQGLIEGVFIDDLHERGVHVQRPWTLSEFENNGKETAYPVRLVLKHVKQDEQQELRSKYLFSAEGARSTIREMLGIELQHREPISNVWGVMDGVVRTNFPDLKMKCNIHSDHGSMMIIPREKDLVRLYIQIASSSDPDFDPHHAATAEEVQASAKRILEPYDVEWERVEWYSVYPIGQGIADRYTLDERIFLLGDACHTHSPKAGQGMNTAFHDALNLAFKIHLVESGFAKRSLLKTYETERKMIAENLLDFDAKYASLFSQKVSSMMKTGSHFEGNEEGDDSNEFLKVFRESQDFTSGFGIVYEANAMVWSPSHPAQSALFQHERTNVRLGRVMPRANVTRVVDANVVKLEHEIPLNGSFRIFLFAGSPSTTKRAVADFATNLERKDSFYSSYAYRDLAAVSHHERHNPHTRFISICTIFAATRDSIDIATMLPPLIARYSYQVYADDIVDASMSNERAAAHAKLGFDEQKGAVILVRPDGHVACVVDLVEGSGTVDALNDFFGAVATKRLGHRREQARL</sequence>
<keyword evidence="5" id="KW-0472">Membrane</keyword>
<accession>A0AA43QLF5</accession>
<evidence type="ECO:0000256" key="4">
    <source>
        <dbReference type="ARBA" id="ARBA00023002"/>
    </source>
</evidence>
<dbReference type="Pfam" id="PF07976">
    <property type="entry name" value="Phe_hydrox_dim"/>
    <property type="match status" value="1"/>
</dbReference>
<proteinExistence type="inferred from homology"/>
<protein>
    <recommendedName>
        <fullName evidence="10">Phenol 2-monooxygenase</fullName>
    </recommendedName>
</protein>
<dbReference type="PANTHER" id="PTHR43004">
    <property type="entry name" value="TRK SYSTEM POTASSIUM UPTAKE PROTEIN"/>
    <property type="match status" value="1"/>
</dbReference>
<evidence type="ECO:0000256" key="2">
    <source>
        <dbReference type="ARBA" id="ARBA00022630"/>
    </source>
</evidence>
<keyword evidence="5" id="KW-0812">Transmembrane</keyword>
<evidence type="ECO:0000259" key="6">
    <source>
        <dbReference type="Pfam" id="PF01494"/>
    </source>
</evidence>
<evidence type="ECO:0000313" key="8">
    <source>
        <dbReference type="EMBL" id="MDI1486470.1"/>
    </source>
</evidence>
<dbReference type="SUPFAM" id="SSF54373">
    <property type="entry name" value="FAD-linked reductases, C-terminal domain"/>
    <property type="match status" value="1"/>
</dbReference>
<keyword evidence="4" id="KW-0560">Oxidoreductase</keyword>
<dbReference type="InterPro" id="IPR038220">
    <property type="entry name" value="PHOX_C_sf"/>
</dbReference>
<dbReference type="PRINTS" id="PR00420">
    <property type="entry name" value="RNGMNOXGNASE"/>
</dbReference>
<feature type="domain" description="Phenol hydroxylase-like C-terminal dimerisation" evidence="7">
    <location>
        <begin position="417"/>
        <end position="624"/>
    </location>
</feature>
<evidence type="ECO:0000256" key="1">
    <source>
        <dbReference type="ARBA" id="ARBA00007801"/>
    </source>
</evidence>
<dbReference type="Gene3D" id="3.50.50.60">
    <property type="entry name" value="FAD/NAD(P)-binding domain"/>
    <property type="match status" value="1"/>
</dbReference>
<dbReference type="Gene3D" id="3.30.9.10">
    <property type="entry name" value="D-Amino Acid Oxidase, subunit A, domain 2"/>
    <property type="match status" value="1"/>
</dbReference>
<dbReference type="InterPro" id="IPR036249">
    <property type="entry name" value="Thioredoxin-like_sf"/>
</dbReference>
<evidence type="ECO:0008006" key="10">
    <source>
        <dbReference type="Google" id="ProtNLM"/>
    </source>
</evidence>
<name>A0AA43QLF5_9LECA</name>
<keyword evidence="2" id="KW-0285">Flavoprotein</keyword>
<reference evidence="8" key="1">
    <citation type="journal article" date="2023" name="Genome Biol. Evol.">
        <title>First Whole Genome Sequence and Flow Cytometry Genome Size Data for the Lichen-Forming Fungus Ramalina farinacea (Ascomycota).</title>
        <authorList>
            <person name="Llewellyn T."/>
            <person name="Mian S."/>
            <person name="Hill R."/>
            <person name="Leitch I.J."/>
            <person name="Gaya E."/>
        </authorList>
    </citation>
    <scope>NUCLEOTIDE SEQUENCE</scope>
    <source>
        <strain evidence="8">LIQ254RAFAR</strain>
    </source>
</reference>